<sequence>MLSGGNCFLRAPLVCVRIEGAWFGCSYMWGSHRQLEKESSLPVLRLCATTMKLLYVPFGSPTLPNKSIYGSTELALEKSRYGRWQTNQAGFPLSLPLQFHRFLLHELLHPAITRAH</sequence>
<organism evidence="1">
    <name type="scientific">Setaria italica</name>
    <name type="common">Foxtail millet</name>
    <name type="synonym">Panicum italicum</name>
    <dbReference type="NCBI Taxonomy" id="4555"/>
    <lineage>
        <taxon>Eukaryota</taxon>
        <taxon>Viridiplantae</taxon>
        <taxon>Streptophyta</taxon>
        <taxon>Embryophyta</taxon>
        <taxon>Tracheophyta</taxon>
        <taxon>Spermatophyta</taxon>
        <taxon>Magnoliopsida</taxon>
        <taxon>Liliopsida</taxon>
        <taxon>Poales</taxon>
        <taxon>Poaceae</taxon>
        <taxon>PACMAD clade</taxon>
        <taxon>Panicoideae</taxon>
        <taxon>Panicodae</taxon>
        <taxon>Paniceae</taxon>
        <taxon>Cenchrinae</taxon>
        <taxon>Setaria</taxon>
    </lineage>
</organism>
<reference evidence="1" key="2">
    <citation type="submission" date="2015-07" db="EMBL/GenBank/DDBJ databases">
        <authorList>
            <person name="Noorani M."/>
        </authorList>
    </citation>
    <scope>NUCLEOTIDE SEQUENCE</scope>
    <source>
        <strain evidence="1">Yugu1</strain>
    </source>
</reference>
<accession>A0A368QW58</accession>
<gene>
    <name evidence="1" type="ORF">SETIT_4G189300v2</name>
</gene>
<dbReference type="AlphaFoldDB" id="A0A368QW58"/>
<dbReference type="EMBL" id="CM003531">
    <property type="protein sequence ID" value="RCV22054.1"/>
    <property type="molecule type" value="Genomic_DNA"/>
</dbReference>
<proteinExistence type="predicted"/>
<reference evidence="1" key="1">
    <citation type="journal article" date="2012" name="Nat. Biotechnol.">
        <title>Reference genome sequence of the model plant Setaria.</title>
        <authorList>
            <person name="Bennetzen J.L."/>
            <person name="Schmutz J."/>
            <person name="Wang H."/>
            <person name="Percifield R."/>
            <person name="Hawkins J."/>
            <person name="Pontaroli A.C."/>
            <person name="Estep M."/>
            <person name="Feng L."/>
            <person name="Vaughn J.N."/>
            <person name="Grimwood J."/>
            <person name="Jenkins J."/>
            <person name="Barry K."/>
            <person name="Lindquist E."/>
            <person name="Hellsten U."/>
            <person name="Deshpande S."/>
            <person name="Wang X."/>
            <person name="Wu X."/>
            <person name="Mitros T."/>
            <person name="Triplett J."/>
            <person name="Yang X."/>
            <person name="Ye C.Y."/>
            <person name="Mauro-Herrera M."/>
            <person name="Wang L."/>
            <person name="Li P."/>
            <person name="Sharma M."/>
            <person name="Sharma R."/>
            <person name="Ronald P.C."/>
            <person name="Panaud O."/>
            <person name="Kellogg E.A."/>
            <person name="Brutnell T.P."/>
            <person name="Doust A.N."/>
            <person name="Tuskan G.A."/>
            <person name="Rokhsar D."/>
            <person name="Devos K.M."/>
        </authorList>
    </citation>
    <scope>NUCLEOTIDE SEQUENCE [LARGE SCALE GENOMIC DNA]</scope>
    <source>
        <strain evidence="1">Yugu1</strain>
    </source>
</reference>
<name>A0A368QW58_SETIT</name>
<evidence type="ECO:0000313" key="1">
    <source>
        <dbReference type="EMBL" id="RCV22054.1"/>
    </source>
</evidence>
<protein>
    <submittedName>
        <fullName evidence="1">Uncharacterized protein</fullName>
    </submittedName>
</protein>